<dbReference type="SMART" id="SM00304">
    <property type="entry name" value="HAMP"/>
    <property type="match status" value="1"/>
</dbReference>
<evidence type="ECO:0000256" key="3">
    <source>
        <dbReference type="ARBA" id="ARBA00022692"/>
    </source>
</evidence>
<dbReference type="GO" id="GO:0007165">
    <property type="term" value="P:signal transduction"/>
    <property type="evidence" value="ECO:0007669"/>
    <property type="project" value="UniProtKB-KW"/>
</dbReference>
<evidence type="ECO:0000259" key="10">
    <source>
        <dbReference type="PROSITE" id="PS50111"/>
    </source>
</evidence>
<dbReference type="PROSITE" id="PS50885">
    <property type="entry name" value="HAMP"/>
    <property type="match status" value="1"/>
</dbReference>
<gene>
    <name evidence="13" type="ORF">MNBD_GAMMA17-147</name>
</gene>
<feature type="domain" description="HAMP" evidence="12">
    <location>
        <begin position="344"/>
        <end position="397"/>
    </location>
</feature>
<reference evidence="13" key="1">
    <citation type="submission" date="2018-06" db="EMBL/GenBank/DDBJ databases">
        <authorList>
            <person name="Zhirakovskaya E."/>
        </authorList>
    </citation>
    <scope>NUCLEOTIDE SEQUENCE</scope>
</reference>
<evidence type="ECO:0000259" key="11">
    <source>
        <dbReference type="PROSITE" id="PS50192"/>
    </source>
</evidence>
<dbReference type="SMART" id="SM00283">
    <property type="entry name" value="MA"/>
    <property type="match status" value="1"/>
</dbReference>
<dbReference type="AlphaFoldDB" id="A0A3B1A1C4"/>
<feature type="domain" description="T-SNARE coiled-coil homology" evidence="11">
    <location>
        <begin position="589"/>
        <end position="651"/>
    </location>
</feature>
<feature type="transmembrane region" description="Helical" evidence="9">
    <location>
        <begin position="17"/>
        <end position="37"/>
    </location>
</feature>
<keyword evidence="2" id="KW-1003">Cell membrane</keyword>
<dbReference type="PROSITE" id="PS50192">
    <property type="entry name" value="T_SNARE"/>
    <property type="match status" value="1"/>
</dbReference>
<evidence type="ECO:0000256" key="4">
    <source>
        <dbReference type="ARBA" id="ARBA00022989"/>
    </source>
</evidence>
<dbReference type="PANTHER" id="PTHR32089">
    <property type="entry name" value="METHYL-ACCEPTING CHEMOTAXIS PROTEIN MCPB"/>
    <property type="match status" value="1"/>
</dbReference>
<evidence type="ECO:0000256" key="8">
    <source>
        <dbReference type="SAM" id="MobiDB-lite"/>
    </source>
</evidence>
<dbReference type="InterPro" id="IPR003660">
    <property type="entry name" value="HAMP_dom"/>
</dbReference>
<dbReference type="CDD" id="cd06225">
    <property type="entry name" value="HAMP"/>
    <property type="match status" value="1"/>
</dbReference>
<dbReference type="InterPro" id="IPR004089">
    <property type="entry name" value="MCPsignal_dom"/>
</dbReference>
<feature type="domain" description="Methyl-accepting transducer" evidence="10">
    <location>
        <begin position="402"/>
        <end position="638"/>
    </location>
</feature>
<organism evidence="13">
    <name type="scientific">hydrothermal vent metagenome</name>
    <dbReference type="NCBI Taxonomy" id="652676"/>
    <lineage>
        <taxon>unclassified sequences</taxon>
        <taxon>metagenomes</taxon>
        <taxon>ecological metagenomes</taxon>
    </lineage>
</organism>
<proteinExistence type="inferred from homology"/>
<comment type="subcellular location">
    <subcellularLocation>
        <location evidence="1">Cell inner membrane</location>
        <topology evidence="1">Multi-pass membrane protein</topology>
    </subcellularLocation>
</comment>
<evidence type="ECO:0000256" key="5">
    <source>
        <dbReference type="ARBA" id="ARBA00023136"/>
    </source>
</evidence>
<accession>A0A3B1A1C4</accession>
<evidence type="ECO:0000256" key="6">
    <source>
        <dbReference type="ARBA" id="ARBA00023224"/>
    </source>
</evidence>
<dbReference type="InterPro" id="IPR000727">
    <property type="entry name" value="T_SNARE_dom"/>
</dbReference>
<evidence type="ECO:0000313" key="13">
    <source>
        <dbReference type="EMBL" id="VAW87524.1"/>
    </source>
</evidence>
<keyword evidence="4 9" id="KW-1133">Transmembrane helix</keyword>
<protein>
    <submittedName>
        <fullName evidence="13">Methyl-accepting chemotaxis sensor/transducer protein</fullName>
    </submittedName>
</protein>
<name>A0A3B1A1C4_9ZZZZ</name>
<evidence type="ECO:0000256" key="7">
    <source>
        <dbReference type="ARBA" id="ARBA00029447"/>
    </source>
</evidence>
<evidence type="ECO:0000256" key="2">
    <source>
        <dbReference type="ARBA" id="ARBA00022519"/>
    </source>
</evidence>
<feature type="region of interest" description="Disordered" evidence="8">
    <location>
        <begin position="449"/>
        <end position="470"/>
    </location>
</feature>
<dbReference type="SUPFAM" id="SSF58104">
    <property type="entry name" value="Methyl-accepting chemotaxis protein (MCP) signaling domain"/>
    <property type="match status" value="1"/>
</dbReference>
<sequence length="674" mass="74014">MTTSTAGASSLQKKLTISYAMMTSIIVLISIVTIWQASGTKQLAHKVSEQRTPVAFASINLLNGINHDISSLRGWIITGEEHFKEERLSSWQNKVEPAIATLRAKSANWNNQKNIEQLNSIEQLLNEFDTERQKIEDIAQTQNNTPVIKLLHDEATPLTNSMIKQISRIIDLELTVKDDIGRKALLGMMSDVRGTTALELANIHAFLLSGEQKYRTAYDKIAAKNNKRFSVLKNNTKQLTKKQRQAFWVYAEARKKFAPLQKKLLSMRAQPDWNLANYWLKTKLEPISDQIQSLLIDMSKEQQELLINDSIAITAKADRLTLTMWIMLILGVLIAVALAKLAINTIFNPLANLRTTLTNVEQNSDLSIMANIEANDEIGQMGNALNKMLSKIKTVMSQVTGASTQLAAASDQMSSVSAQSNQGIQTQLQKSEQIATAINEMSATAQEVARSANTASQAANDADSQAKEGETVVSRAVESINELNDDVQRISDVINMLSSESENVGRVLDVIKDIAEQTNLLALNAAIEAARAGEQGRGFAVVADEVRTLAGRTQDSTLEIQKMIEKFQQGTQDAVSAMESGKEKANSSVEQARQAANSLTEITHMVSKINDMNTQIASAAEEQTAVAEEINQNILSVNTITQQNSQGAQQTESASRNLASLAIELQSLVKTFKT</sequence>
<keyword evidence="2" id="KW-0997">Cell inner membrane</keyword>
<dbReference type="CDD" id="cd11386">
    <property type="entry name" value="MCP_signal"/>
    <property type="match status" value="1"/>
</dbReference>
<dbReference type="PROSITE" id="PS50111">
    <property type="entry name" value="CHEMOTAXIS_TRANSDUC_2"/>
    <property type="match status" value="1"/>
</dbReference>
<evidence type="ECO:0000256" key="9">
    <source>
        <dbReference type="SAM" id="Phobius"/>
    </source>
</evidence>
<dbReference type="EMBL" id="UOFQ01000066">
    <property type="protein sequence ID" value="VAW87524.1"/>
    <property type="molecule type" value="Genomic_DNA"/>
</dbReference>
<keyword evidence="5 9" id="KW-0472">Membrane</keyword>
<keyword evidence="6" id="KW-0807">Transducer</keyword>
<dbReference type="Pfam" id="PF00015">
    <property type="entry name" value="MCPsignal"/>
    <property type="match status" value="1"/>
</dbReference>
<evidence type="ECO:0000259" key="12">
    <source>
        <dbReference type="PROSITE" id="PS50885"/>
    </source>
</evidence>
<dbReference type="FunFam" id="1.10.287.950:FF:000001">
    <property type="entry name" value="Methyl-accepting chemotaxis sensory transducer"/>
    <property type="match status" value="1"/>
</dbReference>
<dbReference type="GO" id="GO:0005886">
    <property type="term" value="C:plasma membrane"/>
    <property type="evidence" value="ECO:0007669"/>
    <property type="project" value="UniProtKB-SubCell"/>
</dbReference>
<dbReference type="Pfam" id="PF00672">
    <property type="entry name" value="HAMP"/>
    <property type="match status" value="1"/>
</dbReference>
<evidence type="ECO:0000256" key="1">
    <source>
        <dbReference type="ARBA" id="ARBA00004429"/>
    </source>
</evidence>
<feature type="compositionally biased region" description="Low complexity" evidence="8">
    <location>
        <begin position="452"/>
        <end position="463"/>
    </location>
</feature>
<keyword evidence="3 9" id="KW-0812">Transmembrane</keyword>
<dbReference type="PANTHER" id="PTHR32089:SF119">
    <property type="entry name" value="METHYL-ACCEPTING CHEMOTAXIS PROTEIN CTPL"/>
    <property type="match status" value="1"/>
</dbReference>
<feature type="transmembrane region" description="Helical" evidence="9">
    <location>
        <begin position="322"/>
        <end position="343"/>
    </location>
</feature>
<dbReference type="Gene3D" id="1.10.287.950">
    <property type="entry name" value="Methyl-accepting chemotaxis protein"/>
    <property type="match status" value="1"/>
</dbReference>
<comment type="similarity">
    <text evidence="7">Belongs to the methyl-accepting chemotaxis (MCP) protein family.</text>
</comment>